<proteinExistence type="inferred from homology"/>
<dbReference type="EMBL" id="SEYY01003188">
    <property type="protein sequence ID" value="KAB7504424.1"/>
    <property type="molecule type" value="Genomic_DNA"/>
</dbReference>
<dbReference type="PANTHER" id="PTHR12290">
    <property type="entry name" value="CORNICHON-RELATED"/>
    <property type="match status" value="1"/>
</dbReference>
<evidence type="ECO:0000256" key="5">
    <source>
        <dbReference type="ARBA" id="ARBA00023136"/>
    </source>
</evidence>
<dbReference type="InterPro" id="IPR003377">
    <property type="entry name" value="Cornichon"/>
</dbReference>
<reference evidence="7 8" key="1">
    <citation type="journal article" date="2019" name="PLoS Biol.">
        <title>Sex chromosomes control vertical transmission of feminizing Wolbachia symbionts in an isopod.</title>
        <authorList>
            <person name="Becking T."/>
            <person name="Chebbi M.A."/>
            <person name="Giraud I."/>
            <person name="Moumen B."/>
            <person name="Laverre T."/>
            <person name="Caubet Y."/>
            <person name="Peccoud J."/>
            <person name="Gilbert C."/>
            <person name="Cordaux R."/>
        </authorList>
    </citation>
    <scope>NUCLEOTIDE SEQUENCE [LARGE SCALE GENOMIC DNA]</scope>
    <source>
        <strain evidence="7">ANa2</strain>
        <tissue evidence="7">Whole body excluding digestive tract and cuticle</tissue>
    </source>
</reference>
<keyword evidence="4 6" id="KW-1133">Transmembrane helix</keyword>
<dbReference type="GO" id="GO:0016192">
    <property type="term" value="P:vesicle-mediated transport"/>
    <property type="evidence" value="ECO:0007669"/>
    <property type="project" value="InterPro"/>
</dbReference>
<organism evidence="7 8">
    <name type="scientific">Armadillidium nasatum</name>
    <dbReference type="NCBI Taxonomy" id="96803"/>
    <lineage>
        <taxon>Eukaryota</taxon>
        <taxon>Metazoa</taxon>
        <taxon>Ecdysozoa</taxon>
        <taxon>Arthropoda</taxon>
        <taxon>Crustacea</taxon>
        <taxon>Multicrustacea</taxon>
        <taxon>Malacostraca</taxon>
        <taxon>Eumalacostraca</taxon>
        <taxon>Peracarida</taxon>
        <taxon>Isopoda</taxon>
        <taxon>Oniscidea</taxon>
        <taxon>Crinocheta</taxon>
        <taxon>Armadillidiidae</taxon>
        <taxon>Armadillidium</taxon>
    </lineage>
</organism>
<comment type="similarity">
    <text evidence="2">Belongs to the cornichon family.</text>
</comment>
<evidence type="ECO:0000256" key="2">
    <source>
        <dbReference type="ARBA" id="ARBA00010095"/>
    </source>
</evidence>
<keyword evidence="5 6" id="KW-0472">Membrane</keyword>
<keyword evidence="3 6" id="KW-0812">Transmembrane</keyword>
<evidence type="ECO:0000256" key="3">
    <source>
        <dbReference type="ARBA" id="ARBA00022692"/>
    </source>
</evidence>
<feature type="transmembrane region" description="Helical" evidence="6">
    <location>
        <begin position="23"/>
        <end position="44"/>
    </location>
</feature>
<comment type="subcellular location">
    <subcellularLocation>
        <location evidence="1">Membrane</location>
        <topology evidence="1">Multi-pass membrane protein</topology>
    </subcellularLocation>
</comment>
<evidence type="ECO:0000256" key="4">
    <source>
        <dbReference type="ARBA" id="ARBA00022989"/>
    </source>
</evidence>
<evidence type="ECO:0000256" key="6">
    <source>
        <dbReference type="SAM" id="Phobius"/>
    </source>
</evidence>
<accession>A0A5N5TCP2</accession>
<name>A0A5N5TCP2_9CRUS</name>
<dbReference type="SMART" id="SM01398">
    <property type="entry name" value="Cornichon"/>
    <property type="match status" value="1"/>
</dbReference>
<evidence type="ECO:0000313" key="7">
    <source>
        <dbReference type="EMBL" id="KAB7504424.1"/>
    </source>
</evidence>
<dbReference type="OrthoDB" id="8775810at2759"/>
<evidence type="ECO:0000313" key="8">
    <source>
        <dbReference type="Proteomes" id="UP000326759"/>
    </source>
</evidence>
<gene>
    <name evidence="7" type="primary">CNIH4</name>
    <name evidence="7" type="ORF">Anas_03269</name>
</gene>
<dbReference type="GO" id="GO:0016020">
    <property type="term" value="C:membrane"/>
    <property type="evidence" value="ECO:0007669"/>
    <property type="project" value="UniProtKB-SubCell"/>
</dbReference>
<dbReference type="AlphaFoldDB" id="A0A5N5TCP2"/>
<comment type="caution">
    <text evidence="7">The sequence shown here is derived from an EMBL/GenBank/DDBJ whole genome shotgun (WGS) entry which is preliminary data.</text>
</comment>
<dbReference type="Proteomes" id="UP000326759">
    <property type="component" value="Unassembled WGS sequence"/>
</dbReference>
<feature type="transmembrane region" description="Helical" evidence="6">
    <location>
        <begin position="71"/>
        <end position="99"/>
    </location>
</feature>
<keyword evidence="8" id="KW-1185">Reference proteome</keyword>
<evidence type="ECO:0000256" key="1">
    <source>
        <dbReference type="ARBA" id="ARBA00004141"/>
    </source>
</evidence>
<sequence>MVNMETKEHFVDEVSSGLTLDTLVYIFSLFVSGLLLFLLVYFIITLSDLECDYLNAQQCCNRLNMWVLPKLVVHTLLSLVFAVTGHYWLLLASLPLAIYSGLQYKNVPPGNFGVYDPTEILKLGQIRSHLVMKDISVTNT</sequence>
<dbReference type="Pfam" id="PF03311">
    <property type="entry name" value="Cornichon"/>
    <property type="match status" value="1"/>
</dbReference>
<protein>
    <submittedName>
        <fullName evidence="7">Protein cornichon-like protein 4</fullName>
    </submittedName>
</protein>